<dbReference type="RefSeq" id="WP_345458334.1">
    <property type="nucleotide sequence ID" value="NZ_BAABHF010000010.1"/>
</dbReference>
<dbReference type="CDD" id="cd01335">
    <property type="entry name" value="Radical_SAM"/>
    <property type="match status" value="1"/>
</dbReference>
<accession>A0ABP8PFZ4</accession>
<evidence type="ECO:0000256" key="2">
    <source>
        <dbReference type="ARBA" id="ARBA00022723"/>
    </source>
</evidence>
<dbReference type="PANTHER" id="PTHR11228:SF7">
    <property type="entry name" value="PQQA PEPTIDE CYCLASE"/>
    <property type="match status" value="1"/>
</dbReference>
<dbReference type="PROSITE" id="PS51918">
    <property type="entry name" value="RADICAL_SAM"/>
    <property type="match status" value="1"/>
</dbReference>
<dbReference type="Proteomes" id="UP001500503">
    <property type="component" value="Unassembled WGS sequence"/>
</dbReference>
<proteinExistence type="predicted"/>
<dbReference type="InterPro" id="IPR013785">
    <property type="entry name" value="Aldolase_TIM"/>
</dbReference>
<dbReference type="InterPro" id="IPR007197">
    <property type="entry name" value="rSAM"/>
</dbReference>
<sequence>MTPRDELALAHKLTQPEVRRRAAPLTRGERTSAPIAVDLDPTSFCDLACPGCISGDLLGQARFTTDRLERLADELVAMDVRAVVLIGGGEPLMHPATAAVAERLSRAGVAVGLVTNGTLLDRHLDVLRGSLSWLRVSLDAATPETYGAVRPGHRGVNKFAKVLANIRLATGHDTLKVGISYVVFTPRPGSPVSNVEEIPGAASLAVDLGCDYVEFKAELADDHSIAEVDAATVDLIDRRLRHAGERTAGTPVRVLRSSSLTALLAGRPDQDKGYSTCPTTQLRTTITPSGVFVCAYHRGKPGFRLGDVQSAPLRDVWDAADFTAVDPRRACRFHCARHDANRLVLDGIPLAAESPGGPADWFI</sequence>
<keyword evidence="7" id="KW-1185">Reference proteome</keyword>
<evidence type="ECO:0000259" key="5">
    <source>
        <dbReference type="PROSITE" id="PS51918"/>
    </source>
</evidence>
<reference evidence="7" key="1">
    <citation type="journal article" date="2019" name="Int. J. Syst. Evol. Microbiol.">
        <title>The Global Catalogue of Microorganisms (GCM) 10K type strain sequencing project: providing services to taxonomists for standard genome sequencing and annotation.</title>
        <authorList>
            <consortium name="The Broad Institute Genomics Platform"/>
            <consortium name="The Broad Institute Genome Sequencing Center for Infectious Disease"/>
            <person name="Wu L."/>
            <person name="Ma J."/>
        </authorList>
    </citation>
    <scope>NUCLEOTIDE SEQUENCE [LARGE SCALE GENOMIC DNA]</scope>
    <source>
        <strain evidence="7">JCM 17933</strain>
    </source>
</reference>
<keyword evidence="4" id="KW-0411">Iron-sulfur</keyword>
<feature type="domain" description="Radical SAM core" evidence="5">
    <location>
        <begin position="27"/>
        <end position="261"/>
    </location>
</feature>
<keyword evidence="2" id="KW-0479">Metal-binding</keyword>
<gene>
    <name evidence="6" type="ORF">GCM10023191_011420</name>
</gene>
<organism evidence="6 7">
    <name type="scientific">Actinoallomurus oryzae</name>
    <dbReference type="NCBI Taxonomy" id="502180"/>
    <lineage>
        <taxon>Bacteria</taxon>
        <taxon>Bacillati</taxon>
        <taxon>Actinomycetota</taxon>
        <taxon>Actinomycetes</taxon>
        <taxon>Streptosporangiales</taxon>
        <taxon>Thermomonosporaceae</taxon>
        <taxon>Actinoallomurus</taxon>
    </lineage>
</organism>
<evidence type="ECO:0000256" key="3">
    <source>
        <dbReference type="ARBA" id="ARBA00023004"/>
    </source>
</evidence>
<dbReference type="Gene3D" id="3.20.20.70">
    <property type="entry name" value="Aldolase class I"/>
    <property type="match status" value="1"/>
</dbReference>
<dbReference type="SFLD" id="SFLDG01067">
    <property type="entry name" value="SPASM/twitch_domain_containing"/>
    <property type="match status" value="1"/>
</dbReference>
<dbReference type="Pfam" id="PF04055">
    <property type="entry name" value="Radical_SAM"/>
    <property type="match status" value="1"/>
</dbReference>
<dbReference type="SUPFAM" id="SSF102114">
    <property type="entry name" value="Radical SAM enzymes"/>
    <property type="match status" value="1"/>
</dbReference>
<comment type="caution">
    <text evidence="6">The sequence shown here is derived from an EMBL/GenBank/DDBJ whole genome shotgun (WGS) entry which is preliminary data.</text>
</comment>
<dbReference type="InterPro" id="IPR050377">
    <property type="entry name" value="Radical_SAM_PqqE_MftC-like"/>
</dbReference>
<name>A0ABP8PFZ4_9ACTN</name>
<dbReference type="EMBL" id="BAABHF010000010">
    <property type="protein sequence ID" value="GAA4485985.1"/>
    <property type="molecule type" value="Genomic_DNA"/>
</dbReference>
<keyword evidence="3" id="KW-0408">Iron</keyword>
<evidence type="ECO:0000313" key="7">
    <source>
        <dbReference type="Proteomes" id="UP001500503"/>
    </source>
</evidence>
<evidence type="ECO:0000256" key="4">
    <source>
        <dbReference type="ARBA" id="ARBA00023014"/>
    </source>
</evidence>
<evidence type="ECO:0000313" key="6">
    <source>
        <dbReference type="EMBL" id="GAA4485985.1"/>
    </source>
</evidence>
<dbReference type="PANTHER" id="PTHR11228">
    <property type="entry name" value="RADICAL SAM DOMAIN PROTEIN"/>
    <property type="match status" value="1"/>
</dbReference>
<protein>
    <recommendedName>
        <fullName evidence="5">Radical SAM core domain-containing protein</fullName>
    </recommendedName>
</protein>
<dbReference type="SFLD" id="SFLDS00029">
    <property type="entry name" value="Radical_SAM"/>
    <property type="match status" value="1"/>
</dbReference>
<keyword evidence="1" id="KW-0949">S-adenosyl-L-methionine</keyword>
<evidence type="ECO:0000256" key="1">
    <source>
        <dbReference type="ARBA" id="ARBA00022691"/>
    </source>
</evidence>
<dbReference type="InterPro" id="IPR058240">
    <property type="entry name" value="rSAM_sf"/>
</dbReference>